<feature type="domain" description="tRNA-splicing endonuclease subunit Sen54 N-terminal" evidence="4">
    <location>
        <begin position="104"/>
        <end position="202"/>
    </location>
</feature>
<dbReference type="GO" id="GO:0000379">
    <property type="term" value="P:tRNA-type intron splice site recognition and cleavage"/>
    <property type="evidence" value="ECO:0007669"/>
    <property type="project" value="TreeGrafter"/>
</dbReference>
<name>A0A8H7AN39_9EURO</name>
<feature type="compositionally biased region" description="Basic and acidic residues" evidence="3">
    <location>
        <begin position="299"/>
        <end position="308"/>
    </location>
</feature>
<dbReference type="OrthoDB" id="408683at2759"/>
<feature type="compositionally biased region" description="Basic residues" evidence="3">
    <location>
        <begin position="539"/>
        <end position="557"/>
    </location>
</feature>
<evidence type="ECO:0000313" key="5">
    <source>
        <dbReference type="EMBL" id="KAF7512198.1"/>
    </source>
</evidence>
<dbReference type="EMBL" id="JAACFV010000014">
    <property type="protein sequence ID" value="KAF7512198.1"/>
    <property type="molecule type" value="Genomic_DNA"/>
</dbReference>
<evidence type="ECO:0000313" key="6">
    <source>
        <dbReference type="Proteomes" id="UP000606974"/>
    </source>
</evidence>
<reference evidence="5" key="1">
    <citation type="submission" date="2020-02" db="EMBL/GenBank/DDBJ databases">
        <authorList>
            <person name="Palmer J.M."/>
        </authorList>
    </citation>
    <scope>NUCLEOTIDE SEQUENCE</scope>
    <source>
        <strain evidence="5">EPUS1.4</strain>
        <tissue evidence="5">Thallus</tissue>
    </source>
</reference>
<protein>
    <recommendedName>
        <fullName evidence="4">tRNA-splicing endonuclease subunit Sen54 N-terminal domain-containing protein</fullName>
    </recommendedName>
</protein>
<feature type="region of interest" description="Disordered" evidence="3">
    <location>
        <begin position="1"/>
        <end position="28"/>
    </location>
</feature>
<dbReference type="Proteomes" id="UP000606974">
    <property type="component" value="Unassembled WGS sequence"/>
</dbReference>
<feature type="compositionally biased region" description="Polar residues" evidence="3">
    <location>
        <begin position="12"/>
        <end position="23"/>
    </location>
</feature>
<gene>
    <name evidence="5" type="ORF">GJ744_002360</name>
</gene>
<dbReference type="PANTHER" id="PTHR21027:SF1">
    <property type="entry name" value="TRNA-SPLICING ENDONUCLEASE SUBUNIT SEN54"/>
    <property type="match status" value="1"/>
</dbReference>
<dbReference type="AlphaFoldDB" id="A0A8H7AN39"/>
<keyword evidence="6" id="KW-1185">Reference proteome</keyword>
<dbReference type="Pfam" id="PF12928">
    <property type="entry name" value="tRNA_int_end_N2"/>
    <property type="match status" value="1"/>
</dbReference>
<dbReference type="InterPro" id="IPR024337">
    <property type="entry name" value="tRNA_splic_suSen54"/>
</dbReference>
<feature type="region of interest" description="Disordered" evidence="3">
    <location>
        <begin position="391"/>
        <end position="429"/>
    </location>
</feature>
<dbReference type="InterPro" id="IPR024336">
    <property type="entry name" value="tRNA_splic_suSen54_N"/>
</dbReference>
<comment type="caution">
    <text evidence="5">The sequence shown here is derived from an EMBL/GenBank/DDBJ whole genome shotgun (WGS) entry which is preliminary data.</text>
</comment>
<feature type="region of interest" description="Disordered" evidence="3">
    <location>
        <begin position="209"/>
        <end position="245"/>
    </location>
</feature>
<proteinExistence type="inferred from homology"/>
<evidence type="ECO:0000259" key="4">
    <source>
        <dbReference type="Pfam" id="PF12928"/>
    </source>
</evidence>
<evidence type="ECO:0000256" key="1">
    <source>
        <dbReference type="ARBA" id="ARBA00005736"/>
    </source>
</evidence>
<evidence type="ECO:0000256" key="2">
    <source>
        <dbReference type="ARBA" id="ARBA00022694"/>
    </source>
</evidence>
<accession>A0A8H7AN39</accession>
<comment type="similarity">
    <text evidence="1">Belongs to the SEN54 family.</text>
</comment>
<dbReference type="PANTHER" id="PTHR21027">
    <property type="entry name" value="TRNA-SPLICING ENDONUCLEASE SUBUNIT SEN54"/>
    <property type="match status" value="1"/>
</dbReference>
<evidence type="ECO:0000256" key="3">
    <source>
        <dbReference type="SAM" id="MobiDB-lite"/>
    </source>
</evidence>
<keyword evidence="2" id="KW-0819">tRNA processing</keyword>
<feature type="region of interest" description="Disordered" evidence="3">
    <location>
        <begin position="530"/>
        <end position="557"/>
    </location>
</feature>
<dbReference type="GO" id="GO:0000214">
    <property type="term" value="C:tRNA-intron endonuclease complex"/>
    <property type="evidence" value="ECO:0007669"/>
    <property type="project" value="TreeGrafter"/>
</dbReference>
<sequence>MAEFDEDDPSLAHSSPYPNSHSIPSHPIDVDLSEETQDFRFLSALTSNTALANSATTPSVASDAIATSIASTETVIPKRGTKDFEPNPTRSQQNALRASRQAMHDVLSGERVHGSKNWVVGYFVGSMGGEGESEPLGGRDRREEGIGLQDRDKRLRGCVVRIDQPRGSTFRTMGVSDRENRIWLLPEEALYCIERGSLDIRWGLPEAEKDDVKGGPVTGGNDEGSAKRDDKYDDDDDDDAPAFSDLPMSLQGAYATFISDKDLTLARYTVFAGLRRLGYTVIRAPTWHDSCPSSSQTWQEDKAEDHSTTTHARTVSPPPASTSQQSFFNWPSLRTFITSVFQLLFRWKSPSKPYHRHPNSCPSLGPLVAPGLYRSYTDIYRALALIPFHNPTSKPQHAHTAPAPTSSPERPSIQPQPPNPSMTSTTPPFRISYHVYKPTTPYRKTSPPAPDFHLAVIDAHAHPTIPNLTELGTLLEEMPLHDPRKDEKLKKGRAEMRLKAGTRSVVLAVVDNGVVSFLRLAEMGSGREKIYEGKVGRGGGKRSGRGRGAGRGRGRGR</sequence>
<feature type="region of interest" description="Disordered" evidence="3">
    <location>
        <begin position="293"/>
        <end position="324"/>
    </location>
</feature>
<organism evidence="5 6">
    <name type="scientific">Endocarpon pusillum</name>
    <dbReference type="NCBI Taxonomy" id="364733"/>
    <lineage>
        <taxon>Eukaryota</taxon>
        <taxon>Fungi</taxon>
        <taxon>Dikarya</taxon>
        <taxon>Ascomycota</taxon>
        <taxon>Pezizomycotina</taxon>
        <taxon>Eurotiomycetes</taxon>
        <taxon>Chaetothyriomycetidae</taxon>
        <taxon>Verrucariales</taxon>
        <taxon>Verrucariaceae</taxon>
        <taxon>Endocarpon</taxon>
    </lineage>
</organism>